<dbReference type="InterPro" id="IPR006156">
    <property type="entry name" value="Dihydroneopterin_aldolase"/>
</dbReference>
<dbReference type="GO" id="GO:0005737">
    <property type="term" value="C:cytoplasm"/>
    <property type="evidence" value="ECO:0007669"/>
    <property type="project" value="TreeGrafter"/>
</dbReference>
<feature type="domain" description="Dihydroneopterin aldolase/epimerase" evidence="8">
    <location>
        <begin position="4"/>
        <end position="114"/>
    </location>
</feature>
<dbReference type="InterPro" id="IPR006157">
    <property type="entry name" value="FolB_dom"/>
</dbReference>
<dbReference type="EMBL" id="UOEU01000547">
    <property type="protein sequence ID" value="VAW34715.1"/>
    <property type="molecule type" value="Genomic_DNA"/>
</dbReference>
<dbReference type="AlphaFoldDB" id="A0A3B0UU79"/>
<comment type="catalytic activity">
    <reaction evidence="1">
        <text>7,8-dihydroneopterin = 6-hydroxymethyl-7,8-dihydropterin + glycolaldehyde</text>
        <dbReference type="Rhea" id="RHEA:10540"/>
        <dbReference type="ChEBI" id="CHEBI:17001"/>
        <dbReference type="ChEBI" id="CHEBI:17071"/>
        <dbReference type="ChEBI" id="CHEBI:44841"/>
        <dbReference type="EC" id="4.1.2.25"/>
    </reaction>
</comment>
<keyword evidence="5" id="KW-0289">Folate biosynthesis</keyword>
<evidence type="ECO:0000313" key="9">
    <source>
        <dbReference type="EMBL" id="VAW34715.1"/>
    </source>
</evidence>
<proteinExistence type="inferred from homology"/>
<dbReference type="PANTHER" id="PTHR42844:SF1">
    <property type="entry name" value="DIHYDRONEOPTERIN ALDOLASE 1-RELATED"/>
    <property type="match status" value="1"/>
</dbReference>
<dbReference type="SMART" id="SM00905">
    <property type="entry name" value="FolB"/>
    <property type="match status" value="1"/>
</dbReference>
<evidence type="ECO:0000256" key="1">
    <source>
        <dbReference type="ARBA" id="ARBA00001353"/>
    </source>
</evidence>
<dbReference type="InterPro" id="IPR043133">
    <property type="entry name" value="GTP-CH-I_C/QueF"/>
</dbReference>
<evidence type="ECO:0000256" key="2">
    <source>
        <dbReference type="ARBA" id="ARBA00005013"/>
    </source>
</evidence>
<comment type="pathway">
    <text evidence="2">Cofactor biosynthesis; tetrahydrofolate biosynthesis; 2-amino-4-hydroxy-6-hydroxymethyl-7,8-dihydropteridine diphosphate from 7,8-dihydroneopterin triphosphate: step 3/4.</text>
</comment>
<evidence type="ECO:0000256" key="7">
    <source>
        <dbReference type="ARBA" id="ARBA00032903"/>
    </source>
</evidence>
<dbReference type="Pfam" id="PF02152">
    <property type="entry name" value="FolB"/>
    <property type="match status" value="1"/>
</dbReference>
<dbReference type="NCBIfam" id="TIGR00526">
    <property type="entry name" value="folB_dom"/>
    <property type="match status" value="1"/>
</dbReference>
<reference evidence="9" key="1">
    <citation type="submission" date="2018-06" db="EMBL/GenBank/DDBJ databases">
        <authorList>
            <person name="Zhirakovskaya E."/>
        </authorList>
    </citation>
    <scope>NUCLEOTIDE SEQUENCE</scope>
</reference>
<evidence type="ECO:0000256" key="4">
    <source>
        <dbReference type="ARBA" id="ARBA00013043"/>
    </source>
</evidence>
<sequence>MDKIIIRDLLLRGIIGINPDERVKQQDILINIVAFADIRQAAASDAIEDAVDYKSITKRVISHVEASSDFLVERLVTDLARIVITEFGVERVQVRVEKPGALRFAESVGIEIERIQADFA</sequence>
<evidence type="ECO:0000256" key="3">
    <source>
        <dbReference type="ARBA" id="ARBA00005708"/>
    </source>
</evidence>
<gene>
    <name evidence="9" type="ORF">MNBD_CHLOROFLEXI01-4436</name>
</gene>
<dbReference type="GO" id="GO:0046656">
    <property type="term" value="P:folic acid biosynthetic process"/>
    <property type="evidence" value="ECO:0007669"/>
    <property type="project" value="UniProtKB-KW"/>
</dbReference>
<dbReference type="GO" id="GO:0004150">
    <property type="term" value="F:dihydroneopterin aldolase activity"/>
    <property type="evidence" value="ECO:0007669"/>
    <property type="project" value="UniProtKB-EC"/>
</dbReference>
<evidence type="ECO:0000256" key="5">
    <source>
        <dbReference type="ARBA" id="ARBA00022909"/>
    </source>
</evidence>
<dbReference type="CDD" id="cd00534">
    <property type="entry name" value="DHNA_DHNTPE"/>
    <property type="match status" value="1"/>
</dbReference>
<name>A0A3B0UU79_9ZZZZ</name>
<dbReference type="SUPFAM" id="SSF55620">
    <property type="entry name" value="Tetrahydrobiopterin biosynthesis enzymes-like"/>
    <property type="match status" value="1"/>
</dbReference>
<protein>
    <recommendedName>
        <fullName evidence="4">dihydroneopterin aldolase</fullName>
        <ecNumber evidence="4">4.1.2.25</ecNumber>
    </recommendedName>
    <alternativeName>
        <fullName evidence="7">7,8-dihydroneopterin aldolase</fullName>
    </alternativeName>
</protein>
<keyword evidence="6" id="KW-0456">Lyase</keyword>
<organism evidence="9">
    <name type="scientific">hydrothermal vent metagenome</name>
    <dbReference type="NCBI Taxonomy" id="652676"/>
    <lineage>
        <taxon>unclassified sequences</taxon>
        <taxon>metagenomes</taxon>
        <taxon>ecological metagenomes</taxon>
    </lineage>
</organism>
<accession>A0A3B0UU79</accession>
<dbReference type="EC" id="4.1.2.25" evidence="4"/>
<dbReference type="Gene3D" id="3.30.1130.10">
    <property type="match status" value="1"/>
</dbReference>
<evidence type="ECO:0000259" key="8">
    <source>
        <dbReference type="SMART" id="SM00905"/>
    </source>
</evidence>
<comment type="similarity">
    <text evidence="3">Belongs to the DHNA family.</text>
</comment>
<dbReference type="PANTHER" id="PTHR42844">
    <property type="entry name" value="DIHYDRONEOPTERIN ALDOLASE 1-RELATED"/>
    <property type="match status" value="1"/>
</dbReference>
<evidence type="ECO:0000256" key="6">
    <source>
        <dbReference type="ARBA" id="ARBA00023239"/>
    </source>
</evidence>